<protein>
    <submittedName>
        <fullName evidence="1">Uncharacterized protein</fullName>
    </submittedName>
</protein>
<sequence>MTIHYFLINYRNSGRYGRIAVEGEKEEIEVYLCKCSNDVRYIKSGETIKRHEKGKRKLDCGIIRGFFFVVDMISSLRTKRLNYAADKRHREVC</sequence>
<dbReference type="RefSeq" id="WP_132077072.1">
    <property type="nucleotide sequence ID" value="NZ_SLUI01000003.1"/>
</dbReference>
<organism evidence="1 2">
    <name type="scientific">Anaerospora hongkongensis</name>
    <dbReference type="NCBI Taxonomy" id="244830"/>
    <lineage>
        <taxon>Bacteria</taxon>
        <taxon>Bacillati</taxon>
        <taxon>Bacillota</taxon>
        <taxon>Negativicutes</taxon>
        <taxon>Selenomonadales</taxon>
        <taxon>Sporomusaceae</taxon>
        <taxon>Anaerospora</taxon>
    </lineage>
</organism>
<accession>A0A4R1Q424</accession>
<keyword evidence="2" id="KW-1185">Reference proteome</keyword>
<dbReference type="Proteomes" id="UP000295063">
    <property type="component" value="Unassembled WGS sequence"/>
</dbReference>
<proteinExistence type="predicted"/>
<evidence type="ECO:0000313" key="1">
    <source>
        <dbReference type="EMBL" id="TCL38782.1"/>
    </source>
</evidence>
<reference evidence="1 2" key="1">
    <citation type="submission" date="2019-03" db="EMBL/GenBank/DDBJ databases">
        <title>Genomic Encyclopedia of Type Strains, Phase IV (KMG-IV): sequencing the most valuable type-strain genomes for metagenomic binning, comparative biology and taxonomic classification.</title>
        <authorList>
            <person name="Goeker M."/>
        </authorList>
    </citation>
    <scope>NUCLEOTIDE SEQUENCE [LARGE SCALE GENOMIC DNA]</scope>
    <source>
        <strain evidence="1 2">DSM 15969</strain>
    </source>
</reference>
<evidence type="ECO:0000313" key="2">
    <source>
        <dbReference type="Proteomes" id="UP000295063"/>
    </source>
</evidence>
<dbReference type="EMBL" id="SLUI01000003">
    <property type="protein sequence ID" value="TCL38782.1"/>
    <property type="molecule type" value="Genomic_DNA"/>
</dbReference>
<comment type="caution">
    <text evidence="1">The sequence shown here is derived from an EMBL/GenBank/DDBJ whole genome shotgun (WGS) entry which is preliminary data.</text>
</comment>
<dbReference type="AlphaFoldDB" id="A0A4R1Q424"/>
<gene>
    <name evidence="1" type="ORF">EV210_103265</name>
</gene>
<name>A0A4R1Q424_9FIRM</name>